<dbReference type="SUPFAM" id="SSF161098">
    <property type="entry name" value="MetI-like"/>
    <property type="match status" value="1"/>
</dbReference>
<keyword evidence="2 7" id="KW-0813">Transport</keyword>
<feature type="transmembrane region" description="Helical" evidence="7">
    <location>
        <begin position="180"/>
        <end position="201"/>
    </location>
</feature>
<gene>
    <name evidence="8" type="ORF">MPAN_014790</name>
</gene>
<dbReference type="EMBL" id="AP024412">
    <property type="protein sequence ID" value="BCR36586.1"/>
    <property type="molecule type" value="Genomic_DNA"/>
</dbReference>
<feature type="transmembrane region" description="Helical" evidence="7">
    <location>
        <begin position="336"/>
        <end position="356"/>
    </location>
</feature>
<keyword evidence="5 7" id="KW-1133">Transmembrane helix</keyword>
<dbReference type="RefSeq" id="WP_176239233.1">
    <property type="nucleotide sequence ID" value="NZ_AP024412.1"/>
</dbReference>
<dbReference type="PROSITE" id="PS50928">
    <property type="entry name" value="ABC_TM1"/>
    <property type="match status" value="1"/>
</dbReference>
<feature type="transmembrane region" description="Helical" evidence="7">
    <location>
        <begin position="9"/>
        <end position="27"/>
    </location>
</feature>
<proteinExistence type="inferred from homology"/>
<dbReference type="GO" id="GO:0005886">
    <property type="term" value="C:plasma membrane"/>
    <property type="evidence" value="ECO:0007669"/>
    <property type="project" value="UniProtKB-SubCell"/>
</dbReference>
<dbReference type="Gene3D" id="1.10.3720.10">
    <property type="entry name" value="MetI-like"/>
    <property type="match status" value="1"/>
</dbReference>
<evidence type="ECO:0000256" key="1">
    <source>
        <dbReference type="ARBA" id="ARBA00004651"/>
    </source>
</evidence>
<keyword evidence="4 7" id="KW-0812">Transmembrane</keyword>
<evidence type="ECO:0000256" key="3">
    <source>
        <dbReference type="ARBA" id="ARBA00022475"/>
    </source>
</evidence>
<organism evidence="8 9">
    <name type="scientific">Mariniplasma anaerobium</name>
    <dbReference type="NCBI Taxonomy" id="2735436"/>
    <lineage>
        <taxon>Bacteria</taxon>
        <taxon>Bacillati</taxon>
        <taxon>Mycoplasmatota</taxon>
        <taxon>Mollicutes</taxon>
        <taxon>Acholeplasmatales</taxon>
        <taxon>Acholeplasmataceae</taxon>
        <taxon>Mariniplasma</taxon>
    </lineage>
</organism>
<feature type="transmembrane region" description="Helical" evidence="7">
    <location>
        <begin position="145"/>
        <end position="168"/>
    </location>
</feature>
<dbReference type="KEGG" id="manr:MPAN_014790"/>
<evidence type="ECO:0000256" key="7">
    <source>
        <dbReference type="RuleBase" id="RU363032"/>
    </source>
</evidence>
<feature type="transmembrane region" description="Helical" evidence="7">
    <location>
        <begin position="221"/>
        <end position="243"/>
    </location>
</feature>
<evidence type="ECO:0000256" key="4">
    <source>
        <dbReference type="ARBA" id="ARBA00022692"/>
    </source>
</evidence>
<dbReference type="CDD" id="cd06261">
    <property type="entry name" value="TM_PBP2"/>
    <property type="match status" value="1"/>
</dbReference>
<reference evidence="8" key="1">
    <citation type="submission" date="2021-01" db="EMBL/GenBank/DDBJ databases">
        <title>Draft genome sequence of Acholeplasmataceae bacterium strain Mahy22.</title>
        <authorList>
            <person name="Watanabe M."/>
            <person name="Kojima H."/>
            <person name="Fukui M."/>
        </authorList>
    </citation>
    <scope>NUCLEOTIDE SEQUENCE</scope>
    <source>
        <strain evidence="8">Mahy22</strain>
    </source>
</reference>
<keyword evidence="9" id="KW-1185">Reference proteome</keyword>
<keyword evidence="6 7" id="KW-0472">Membrane</keyword>
<dbReference type="Pfam" id="PF00528">
    <property type="entry name" value="BPD_transp_1"/>
    <property type="match status" value="1"/>
</dbReference>
<dbReference type="InterPro" id="IPR000515">
    <property type="entry name" value="MetI-like"/>
</dbReference>
<dbReference type="PANTHER" id="PTHR30465:SF0">
    <property type="entry name" value="OLIGOPEPTIDE TRANSPORT SYSTEM PERMEASE PROTEIN APPB"/>
    <property type="match status" value="1"/>
</dbReference>
<dbReference type="GO" id="GO:0055085">
    <property type="term" value="P:transmembrane transport"/>
    <property type="evidence" value="ECO:0007669"/>
    <property type="project" value="InterPro"/>
</dbReference>
<dbReference type="InterPro" id="IPR035906">
    <property type="entry name" value="MetI-like_sf"/>
</dbReference>
<dbReference type="AlphaFoldDB" id="A0A7U9XV61"/>
<accession>A0A7U9XV61</accession>
<evidence type="ECO:0000256" key="5">
    <source>
        <dbReference type="ARBA" id="ARBA00022989"/>
    </source>
</evidence>
<sequence>MTKYIIQRVIWIFIILFTTLTITFMLLKLAPEYPPTKNEEKDTWLEKQVSDGYYVSEYYDKNDPEEVAIFNEIRTTNPGINETVFVVEPVRDSNVLKVFYRVPIPEQYIRWLDNIITDWDWGTSTKVRVNYPAFKIIAERMPITFYLNIATLLFYLPFGFAFGIIAALKKDTIVDNIMQIVIMVFLSVPSLVFILLLIVIFSYKMDGFLPSRFPLVALQSFWEIAQGFVIPVIAAGLPSIAGLTRLLRAELSEVLTSEFVLLAKTKGLSHTQAVLRHAIRNSLVPMVPIIISSFAALLGGSFILEKVYGIPGVGRVTLQALATGNYDYNVIMASSAFYGVIGLVTVLIVDLTYGIIDPQIRMGAKK</sequence>
<evidence type="ECO:0000256" key="6">
    <source>
        <dbReference type="ARBA" id="ARBA00023136"/>
    </source>
</evidence>
<comment type="similarity">
    <text evidence="7">Belongs to the binding-protein-dependent transport system permease family.</text>
</comment>
<protein>
    <submittedName>
        <fullName evidence="8">Peptide ABC transporter permease</fullName>
    </submittedName>
</protein>
<feature type="transmembrane region" description="Helical" evidence="7">
    <location>
        <begin position="283"/>
        <end position="304"/>
    </location>
</feature>
<name>A0A7U9XV61_9MOLU</name>
<evidence type="ECO:0000256" key="2">
    <source>
        <dbReference type="ARBA" id="ARBA00022448"/>
    </source>
</evidence>
<dbReference type="Proteomes" id="UP000620133">
    <property type="component" value="Chromosome"/>
</dbReference>
<dbReference type="PANTHER" id="PTHR30465">
    <property type="entry name" value="INNER MEMBRANE ABC TRANSPORTER"/>
    <property type="match status" value="1"/>
</dbReference>
<keyword evidence="3" id="KW-1003">Cell membrane</keyword>
<comment type="subcellular location">
    <subcellularLocation>
        <location evidence="1 7">Cell membrane</location>
        <topology evidence="1 7">Multi-pass membrane protein</topology>
    </subcellularLocation>
</comment>
<evidence type="ECO:0000313" key="9">
    <source>
        <dbReference type="Proteomes" id="UP000620133"/>
    </source>
</evidence>
<evidence type="ECO:0000313" key="8">
    <source>
        <dbReference type="EMBL" id="BCR36586.1"/>
    </source>
</evidence>